<sequence length="126" mass="14060">MGCRELEKKNGVKEMGEREKRSWNAVSHHTLPSFEYLDLSDVANSYYQSKQYNGKGNEHVPFGSTQLHKAHACPSPCPLQAVFRFLKLAVTNDLNAIKTEQAFYRAQIDRVKVTCPTVGEEDGGGG</sequence>
<dbReference type="EMBL" id="AZIL01000992">
    <property type="protein sequence ID" value="EWM25253.1"/>
    <property type="molecule type" value="Genomic_DNA"/>
</dbReference>
<feature type="non-terminal residue" evidence="2">
    <location>
        <position position="126"/>
    </location>
</feature>
<reference evidence="2 3" key="1">
    <citation type="journal article" date="2014" name="Mol. Plant">
        <title>Chromosome Scale Genome Assembly and Transcriptome Profiling of Nannochloropsis gaditana in Nitrogen Depletion.</title>
        <authorList>
            <person name="Corteggiani Carpinelli E."/>
            <person name="Telatin A."/>
            <person name="Vitulo N."/>
            <person name="Forcato C."/>
            <person name="D'Angelo M."/>
            <person name="Schiavon R."/>
            <person name="Vezzi A."/>
            <person name="Giacometti G.M."/>
            <person name="Morosinotto T."/>
            <person name="Valle G."/>
        </authorList>
    </citation>
    <scope>NUCLEOTIDE SEQUENCE [LARGE SCALE GENOMIC DNA]</scope>
    <source>
        <strain evidence="2 3">B-31</strain>
    </source>
</reference>
<evidence type="ECO:0000313" key="3">
    <source>
        <dbReference type="Proteomes" id="UP000019335"/>
    </source>
</evidence>
<organism evidence="2 3">
    <name type="scientific">Nannochloropsis gaditana</name>
    <dbReference type="NCBI Taxonomy" id="72520"/>
    <lineage>
        <taxon>Eukaryota</taxon>
        <taxon>Sar</taxon>
        <taxon>Stramenopiles</taxon>
        <taxon>Ochrophyta</taxon>
        <taxon>Eustigmatophyceae</taxon>
        <taxon>Eustigmatales</taxon>
        <taxon>Monodopsidaceae</taxon>
        <taxon>Nannochloropsis</taxon>
    </lineage>
</organism>
<gene>
    <name evidence="2" type="ORF">Naga_101453g1</name>
</gene>
<keyword evidence="3" id="KW-1185">Reference proteome</keyword>
<dbReference type="Proteomes" id="UP000019335">
    <property type="component" value="Chromosome 11"/>
</dbReference>
<name>W7TP30_9STRA</name>
<protein>
    <submittedName>
        <fullName evidence="2">Uncharacterized protein</fullName>
    </submittedName>
</protein>
<dbReference type="AlphaFoldDB" id="W7TP30"/>
<dbReference type="OrthoDB" id="10565474at2759"/>
<proteinExistence type="predicted"/>
<comment type="caution">
    <text evidence="2">The sequence shown here is derived from an EMBL/GenBank/DDBJ whole genome shotgun (WGS) entry which is preliminary data.</text>
</comment>
<evidence type="ECO:0000313" key="2">
    <source>
        <dbReference type="EMBL" id="EWM25253.1"/>
    </source>
</evidence>
<accession>W7TP30</accession>
<feature type="region of interest" description="Disordered" evidence="1">
    <location>
        <begin position="1"/>
        <end position="22"/>
    </location>
</feature>
<evidence type="ECO:0000256" key="1">
    <source>
        <dbReference type="SAM" id="MobiDB-lite"/>
    </source>
</evidence>